<keyword evidence="3" id="KW-1185">Reference proteome</keyword>
<dbReference type="PANTHER" id="PTHR43211">
    <property type="entry name" value="FUMARYLACETOACETATE HYDROLASE"/>
    <property type="match status" value="1"/>
</dbReference>
<dbReference type="RefSeq" id="WP_121938937.1">
    <property type="nucleotide sequence ID" value="NZ_REFR01000011.1"/>
</dbReference>
<dbReference type="OrthoDB" id="5197601at2"/>
<name>A0A3M0CEE9_9PROT</name>
<protein>
    <submittedName>
        <fullName evidence="2">2-keto-4-pentenoate hydratase/2-oxohepta-3-ene-1,7-dioic acid hydratase in catechol pathway</fullName>
    </submittedName>
</protein>
<accession>A0A3M0CEE9</accession>
<dbReference type="Gene3D" id="3.90.850.10">
    <property type="entry name" value="Fumarylacetoacetase-like, C-terminal domain"/>
    <property type="match status" value="1"/>
</dbReference>
<dbReference type="InParanoid" id="A0A3M0CEE9"/>
<dbReference type="Proteomes" id="UP000271227">
    <property type="component" value="Unassembled WGS sequence"/>
</dbReference>
<gene>
    <name evidence="2" type="ORF">BXY39_2300</name>
</gene>
<proteinExistence type="predicted"/>
<dbReference type="PANTHER" id="PTHR43211:SF1">
    <property type="entry name" value="BLL6422 PROTEIN"/>
    <property type="match status" value="1"/>
</dbReference>
<dbReference type="InterPro" id="IPR036663">
    <property type="entry name" value="Fumarylacetoacetase_C_sf"/>
</dbReference>
<dbReference type="GO" id="GO:0003824">
    <property type="term" value="F:catalytic activity"/>
    <property type="evidence" value="ECO:0007669"/>
    <property type="project" value="InterPro"/>
</dbReference>
<dbReference type="EMBL" id="REFR01000011">
    <property type="protein sequence ID" value="RMB08204.1"/>
    <property type="molecule type" value="Genomic_DNA"/>
</dbReference>
<dbReference type="AlphaFoldDB" id="A0A3M0CEE9"/>
<evidence type="ECO:0000313" key="2">
    <source>
        <dbReference type="EMBL" id="RMB08204.1"/>
    </source>
</evidence>
<dbReference type="InterPro" id="IPR011234">
    <property type="entry name" value="Fumarylacetoacetase-like_C"/>
</dbReference>
<dbReference type="SUPFAM" id="SSF56529">
    <property type="entry name" value="FAH"/>
    <property type="match status" value="1"/>
</dbReference>
<sequence length="321" mass="35309">MKFATFEDGARIPKLGLVHSGQRLQDLTGDGRDPDFSSLQALIEAGQRGLDKAHDAAQKPGDLMNVADVRLLAPLPRPQQIRDFMCFETHVRQSIRSIVRLRAMAAGEDPERALETAEAAGQLEVPAIWYERPVYYKANRFAVGHPGDTVTWPVYSRLMDYECELACIIGQGGRDIRKDDARDHIFGYTIFNDLSARDAQSAEMGGQLGPAKGKDFDKANIFGPWVVTADEFDPAQGHAMRVFVNGAQRSEGNSKDMHWGFADLIAYVSQSESLHPGEILGSGTVGNGCGLELMRFLENGDEITLEIDGIGRLTNRVEMAV</sequence>
<comment type="caution">
    <text evidence="2">The sequence shown here is derived from an EMBL/GenBank/DDBJ whole genome shotgun (WGS) entry which is preliminary data.</text>
</comment>
<organism evidence="2 3">
    <name type="scientific">Eilatimonas milleporae</name>
    <dbReference type="NCBI Taxonomy" id="911205"/>
    <lineage>
        <taxon>Bacteria</taxon>
        <taxon>Pseudomonadati</taxon>
        <taxon>Pseudomonadota</taxon>
        <taxon>Alphaproteobacteria</taxon>
        <taxon>Kordiimonadales</taxon>
        <taxon>Kordiimonadaceae</taxon>
        <taxon>Eilatimonas</taxon>
    </lineage>
</organism>
<evidence type="ECO:0000259" key="1">
    <source>
        <dbReference type="Pfam" id="PF01557"/>
    </source>
</evidence>
<feature type="domain" description="Fumarylacetoacetase-like C-terminal" evidence="1">
    <location>
        <begin position="117"/>
        <end position="317"/>
    </location>
</feature>
<dbReference type="Pfam" id="PF01557">
    <property type="entry name" value="FAA_hydrolase"/>
    <property type="match status" value="1"/>
</dbReference>
<reference evidence="2 3" key="1">
    <citation type="submission" date="2018-10" db="EMBL/GenBank/DDBJ databases">
        <title>Genomic Encyclopedia of Archaeal and Bacterial Type Strains, Phase II (KMG-II): from individual species to whole genera.</title>
        <authorList>
            <person name="Goeker M."/>
        </authorList>
    </citation>
    <scope>NUCLEOTIDE SEQUENCE [LARGE SCALE GENOMIC DNA]</scope>
    <source>
        <strain evidence="2 3">DSM 25217</strain>
    </source>
</reference>
<evidence type="ECO:0000313" key="3">
    <source>
        <dbReference type="Proteomes" id="UP000271227"/>
    </source>
</evidence>